<organism evidence="7 8">
    <name type="scientific">Novipirellula aureliae</name>
    <dbReference type="NCBI Taxonomy" id="2527966"/>
    <lineage>
        <taxon>Bacteria</taxon>
        <taxon>Pseudomonadati</taxon>
        <taxon>Planctomycetota</taxon>
        <taxon>Planctomycetia</taxon>
        <taxon>Pirellulales</taxon>
        <taxon>Pirellulaceae</taxon>
        <taxon>Novipirellula</taxon>
    </lineage>
</organism>
<dbReference type="SUPFAM" id="SSF52343">
    <property type="entry name" value="Ferredoxin reductase-like, C-terminal NADP-linked domain"/>
    <property type="match status" value="1"/>
</dbReference>
<keyword evidence="8" id="KW-1185">Reference proteome</keyword>
<dbReference type="PANTHER" id="PTHR43314">
    <property type="match status" value="1"/>
</dbReference>
<dbReference type="Proteomes" id="UP000315471">
    <property type="component" value="Unassembled WGS sequence"/>
</dbReference>
<evidence type="ECO:0000256" key="1">
    <source>
        <dbReference type="ARBA" id="ARBA00001974"/>
    </source>
</evidence>
<comment type="caution">
    <text evidence="7">The sequence shown here is derived from an EMBL/GenBank/DDBJ whole genome shotgun (WGS) entry which is preliminary data.</text>
</comment>
<evidence type="ECO:0000256" key="4">
    <source>
        <dbReference type="ARBA" id="ARBA00022857"/>
    </source>
</evidence>
<dbReference type="Pfam" id="PF00175">
    <property type="entry name" value="NAD_binding_1"/>
    <property type="match status" value="1"/>
</dbReference>
<evidence type="ECO:0000259" key="6">
    <source>
        <dbReference type="PROSITE" id="PS51384"/>
    </source>
</evidence>
<keyword evidence="3" id="KW-0274">FAD</keyword>
<dbReference type="InterPro" id="IPR039261">
    <property type="entry name" value="FNR_nucleotide-bd"/>
</dbReference>
<gene>
    <name evidence="7" type="primary">petH</name>
    <name evidence="7" type="ORF">Q31b_24750</name>
</gene>
<dbReference type="Gene3D" id="3.40.50.80">
    <property type="entry name" value="Nucleotide-binding domain of ferredoxin-NADP reductase (FNR) module"/>
    <property type="match status" value="1"/>
</dbReference>
<dbReference type="PROSITE" id="PS51384">
    <property type="entry name" value="FAD_FR"/>
    <property type="match status" value="1"/>
</dbReference>
<evidence type="ECO:0000256" key="2">
    <source>
        <dbReference type="ARBA" id="ARBA00022630"/>
    </source>
</evidence>
<dbReference type="PRINTS" id="PR00371">
    <property type="entry name" value="FPNCR"/>
</dbReference>
<dbReference type="InterPro" id="IPR017927">
    <property type="entry name" value="FAD-bd_FR_type"/>
</dbReference>
<dbReference type="InterPro" id="IPR001433">
    <property type="entry name" value="OxRdtase_FAD/NAD-bd"/>
</dbReference>
<accession>A0A5C6E426</accession>
<keyword evidence="5 7" id="KW-0560">Oxidoreductase</keyword>
<dbReference type="InterPro" id="IPR015701">
    <property type="entry name" value="FNR"/>
</dbReference>
<reference evidence="7 8" key="1">
    <citation type="submission" date="2019-02" db="EMBL/GenBank/DDBJ databases">
        <title>Deep-cultivation of Planctomycetes and their phenomic and genomic characterization uncovers novel biology.</title>
        <authorList>
            <person name="Wiegand S."/>
            <person name="Jogler M."/>
            <person name="Boedeker C."/>
            <person name="Pinto D."/>
            <person name="Vollmers J."/>
            <person name="Rivas-Marin E."/>
            <person name="Kohn T."/>
            <person name="Peeters S.H."/>
            <person name="Heuer A."/>
            <person name="Rast P."/>
            <person name="Oberbeckmann S."/>
            <person name="Bunk B."/>
            <person name="Jeske O."/>
            <person name="Meyerdierks A."/>
            <person name="Storesund J.E."/>
            <person name="Kallscheuer N."/>
            <person name="Luecker S."/>
            <person name="Lage O.M."/>
            <person name="Pohl T."/>
            <person name="Merkel B.J."/>
            <person name="Hornburger P."/>
            <person name="Mueller R.-W."/>
            <person name="Bruemmer F."/>
            <person name="Labrenz M."/>
            <person name="Spormann A.M."/>
            <person name="Op Den Camp H."/>
            <person name="Overmann J."/>
            <person name="Amann R."/>
            <person name="Jetten M.S.M."/>
            <person name="Mascher T."/>
            <person name="Medema M.H."/>
            <person name="Devos D.P."/>
            <person name="Kaster A.-K."/>
            <person name="Ovreas L."/>
            <person name="Rohde M."/>
            <person name="Galperin M.Y."/>
            <person name="Jogler C."/>
        </authorList>
    </citation>
    <scope>NUCLEOTIDE SEQUENCE [LARGE SCALE GENOMIC DNA]</scope>
    <source>
        <strain evidence="7 8">Q31b</strain>
    </source>
</reference>
<keyword evidence="2" id="KW-0285">Flavoprotein</keyword>
<protein>
    <submittedName>
        <fullName evidence="7">Ferredoxin--NADP reductase</fullName>
        <ecNumber evidence="7">1.18.1.2</ecNumber>
    </submittedName>
</protein>
<evidence type="ECO:0000256" key="5">
    <source>
        <dbReference type="ARBA" id="ARBA00023002"/>
    </source>
</evidence>
<name>A0A5C6E426_9BACT</name>
<comment type="cofactor">
    <cofactor evidence="1">
        <name>FAD</name>
        <dbReference type="ChEBI" id="CHEBI:57692"/>
    </cofactor>
</comment>
<dbReference type="AlphaFoldDB" id="A0A5C6E426"/>
<evidence type="ECO:0000313" key="8">
    <source>
        <dbReference type="Proteomes" id="UP000315471"/>
    </source>
</evidence>
<sequence>MRLLDFDVKTRYKAVVLRSERLTPEDSKEDVRDISIEVESHEFDAVVGQNIGVLAPGQAELGQEFHLRLYGIADLPKTSSDGRKQITICVRRCSYIDQYSGEEYPGVASNYLCDLRPGDSLTITGPYGQPFKVPEELDANLILICAGTGIAPFRAFVKYLYKERPDFRGRIKLFHGGQTGLDLLYRNDEKDDFVLYYDRDTFEAIDALSKRPGWTGASGWGTAMQERAGQIADMLSDPKTYVYVAGVERIRHELDEVFWAVTGLTEDWSRKKEKLVEEGRWVELLY</sequence>
<dbReference type="OrthoDB" id="9789468at2"/>
<dbReference type="SUPFAM" id="SSF63380">
    <property type="entry name" value="Riboflavin synthase domain-like"/>
    <property type="match status" value="1"/>
</dbReference>
<dbReference type="RefSeq" id="WP_146599866.1">
    <property type="nucleotide sequence ID" value="NZ_SJPY01000003.1"/>
</dbReference>
<dbReference type="EC" id="1.18.1.2" evidence="7"/>
<dbReference type="Gene3D" id="2.40.30.10">
    <property type="entry name" value="Translation factors"/>
    <property type="match status" value="1"/>
</dbReference>
<dbReference type="InterPro" id="IPR001709">
    <property type="entry name" value="Flavoprot_Pyr_Nucl_cyt_Rdtase"/>
</dbReference>
<proteinExistence type="predicted"/>
<feature type="domain" description="FAD-binding FR-type" evidence="6">
    <location>
        <begin position="9"/>
        <end position="133"/>
    </location>
</feature>
<dbReference type="GO" id="GO:0004324">
    <property type="term" value="F:ferredoxin-NADP+ reductase activity"/>
    <property type="evidence" value="ECO:0007669"/>
    <property type="project" value="UniProtKB-EC"/>
</dbReference>
<evidence type="ECO:0000256" key="3">
    <source>
        <dbReference type="ARBA" id="ARBA00022827"/>
    </source>
</evidence>
<dbReference type="EMBL" id="SJPY01000003">
    <property type="protein sequence ID" value="TWU43435.1"/>
    <property type="molecule type" value="Genomic_DNA"/>
</dbReference>
<evidence type="ECO:0000313" key="7">
    <source>
        <dbReference type="EMBL" id="TWU43435.1"/>
    </source>
</evidence>
<dbReference type="InterPro" id="IPR017938">
    <property type="entry name" value="Riboflavin_synthase-like_b-brl"/>
</dbReference>
<keyword evidence="4" id="KW-0521">NADP</keyword>